<comment type="caution">
    <text evidence="6">The sequence shown here is derived from an EMBL/GenBank/DDBJ whole genome shotgun (WGS) entry which is preliminary data.</text>
</comment>
<dbReference type="EMBL" id="AKHW03003549">
    <property type="protein sequence ID" value="KYO34309.1"/>
    <property type="molecule type" value="Genomic_DNA"/>
</dbReference>
<keyword evidence="4" id="KW-0732">Signal</keyword>
<dbReference type="SMART" id="SM00406">
    <property type="entry name" value="IGv"/>
    <property type="match status" value="1"/>
</dbReference>
<keyword evidence="1" id="KW-0391">Immunity</keyword>
<evidence type="ECO:0000256" key="4">
    <source>
        <dbReference type="SAM" id="SignalP"/>
    </source>
</evidence>
<feature type="domain" description="Ig-like" evidence="5">
    <location>
        <begin position="34"/>
        <end position="116"/>
    </location>
</feature>
<evidence type="ECO:0000256" key="1">
    <source>
        <dbReference type="ARBA" id="ARBA00022859"/>
    </source>
</evidence>
<name>A0A151NCH7_ALLMI</name>
<accession>A0A151NCH7</accession>
<dbReference type="PROSITE" id="PS50835">
    <property type="entry name" value="IG_LIKE"/>
    <property type="match status" value="1"/>
</dbReference>
<dbReference type="InterPro" id="IPR013106">
    <property type="entry name" value="Ig_V-set"/>
</dbReference>
<dbReference type="InterPro" id="IPR013783">
    <property type="entry name" value="Ig-like_fold"/>
</dbReference>
<dbReference type="AlphaFoldDB" id="A0A151NCH7"/>
<dbReference type="InterPro" id="IPR007110">
    <property type="entry name" value="Ig-like_dom"/>
</dbReference>
<feature type="chain" id="PRO_5007585937" description="Ig-like domain-containing protein" evidence="4">
    <location>
        <begin position="20"/>
        <end position="141"/>
    </location>
</feature>
<dbReference type="InterPro" id="IPR050199">
    <property type="entry name" value="IgHV"/>
</dbReference>
<feature type="signal peptide" evidence="4">
    <location>
        <begin position="1"/>
        <end position="19"/>
    </location>
</feature>
<dbReference type="SUPFAM" id="SSF48726">
    <property type="entry name" value="Immunoglobulin"/>
    <property type="match status" value="1"/>
</dbReference>
<proteinExistence type="predicted"/>
<evidence type="ECO:0000313" key="6">
    <source>
        <dbReference type="EMBL" id="KYO34309.1"/>
    </source>
</evidence>
<dbReference type="Pfam" id="PF07686">
    <property type="entry name" value="V-set"/>
    <property type="match status" value="1"/>
</dbReference>
<evidence type="ECO:0000313" key="7">
    <source>
        <dbReference type="Proteomes" id="UP000050525"/>
    </source>
</evidence>
<evidence type="ECO:0000259" key="5">
    <source>
        <dbReference type="PROSITE" id="PS50835"/>
    </source>
</evidence>
<dbReference type="GO" id="GO:0002250">
    <property type="term" value="P:adaptive immune response"/>
    <property type="evidence" value="ECO:0007669"/>
    <property type="project" value="UniProtKB-KW"/>
</dbReference>
<dbReference type="STRING" id="8496.A0A151NCH7"/>
<keyword evidence="7" id="KW-1185">Reference proteome</keyword>
<gene>
    <name evidence="6" type="ORF">Y1Q_0007743</name>
</gene>
<keyword evidence="3" id="KW-1280">Immunoglobulin</keyword>
<dbReference type="GO" id="GO:0005576">
    <property type="term" value="C:extracellular region"/>
    <property type="evidence" value="ECO:0007669"/>
    <property type="project" value="UniProtKB-ARBA"/>
</dbReference>
<dbReference type="Proteomes" id="UP000050525">
    <property type="component" value="Unassembled WGS sequence"/>
</dbReference>
<dbReference type="Gene3D" id="2.60.40.10">
    <property type="entry name" value="Immunoglobulins"/>
    <property type="match status" value="1"/>
</dbReference>
<organism evidence="6 7">
    <name type="scientific">Alligator mississippiensis</name>
    <name type="common">American alligator</name>
    <dbReference type="NCBI Taxonomy" id="8496"/>
    <lineage>
        <taxon>Eukaryota</taxon>
        <taxon>Metazoa</taxon>
        <taxon>Chordata</taxon>
        <taxon>Craniata</taxon>
        <taxon>Vertebrata</taxon>
        <taxon>Euteleostomi</taxon>
        <taxon>Archelosauria</taxon>
        <taxon>Archosauria</taxon>
        <taxon>Crocodylia</taxon>
        <taxon>Alligatoridae</taxon>
        <taxon>Alligatorinae</taxon>
        <taxon>Alligator</taxon>
    </lineage>
</organism>
<evidence type="ECO:0000256" key="2">
    <source>
        <dbReference type="ARBA" id="ARBA00023130"/>
    </source>
</evidence>
<protein>
    <recommendedName>
        <fullName evidence="5">Ig-like domain-containing protein</fullName>
    </recommendedName>
</protein>
<sequence length="141" mass="15551">MIYCFNIAYFLLAVTGVQSKVEYVASGGTVKMLGDSLGISCTTSGIDFDNSWLGWVRHVPGRGLQQVAYISKLAGDTVYYSDAVKGRFTISRDNSRKLLHLQMSNLRPEDAAEYYCSWVAQCAGLCVNQDKNLALRLSGHI</sequence>
<evidence type="ECO:0000256" key="3">
    <source>
        <dbReference type="ARBA" id="ARBA00043265"/>
    </source>
</evidence>
<dbReference type="InterPro" id="IPR036179">
    <property type="entry name" value="Ig-like_dom_sf"/>
</dbReference>
<keyword evidence="2" id="KW-1064">Adaptive immunity</keyword>
<dbReference type="GO" id="GO:0019814">
    <property type="term" value="C:immunoglobulin complex"/>
    <property type="evidence" value="ECO:0007669"/>
    <property type="project" value="UniProtKB-KW"/>
</dbReference>
<dbReference type="PANTHER" id="PTHR23266">
    <property type="entry name" value="IMMUNOGLOBULIN HEAVY CHAIN"/>
    <property type="match status" value="1"/>
</dbReference>
<reference evidence="6 7" key="1">
    <citation type="journal article" date="2012" name="Genome Biol.">
        <title>Sequencing three crocodilian genomes to illuminate the evolution of archosaurs and amniotes.</title>
        <authorList>
            <person name="St John J.A."/>
            <person name="Braun E.L."/>
            <person name="Isberg S.R."/>
            <person name="Miles L.G."/>
            <person name="Chong A.Y."/>
            <person name="Gongora J."/>
            <person name="Dalzell P."/>
            <person name="Moran C."/>
            <person name="Bed'hom B."/>
            <person name="Abzhanov A."/>
            <person name="Burgess S.C."/>
            <person name="Cooksey A.M."/>
            <person name="Castoe T.A."/>
            <person name="Crawford N.G."/>
            <person name="Densmore L.D."/>
            <person name="Drew J.C."/>
            <person name="Edwards S.V."/>
            <person name="Faircloth B.C."/>
            <person name="Fujita M.K."/>
            <person name="Greenwold M.J."/>
            <person name="Hoffmann F.G."/>
            <person name="Howard J.M."/>
            <person name="Iguchi T."/>
            <person name="Janes D.E."/>
            <person name="Khan S.Y."/>
            <person name="Kohno S."/>
            <person name="de Koning A.J."/>
            <person name="Lance S.L."/>
            <person name="McCarthy F.M."/>
            <person name="McCormack J.E."/>
            <person name="Merchant M.E."/>
            <person name="Peterson D.G."/>
            <person name="Pollock D.D."/>
            <person name="Pourmand N."/>
            <person name="Raney B.J."/>
            <person name="Roessler K.A."/>
            <person name="Sanford J.R."/>
            <person name="Sawyer R.H."/>
            <person name="Schmidt C.J."/>
            <person name="Triplett E.W."/>
            <person name="Tuberville T.D."/>
            <person name="Venegas-Anaya M."/>
            <person name="Howard J.T."/>
            <person name="Jarvis E.D."/>
            <person name="Guillette L.J.Jr."/>
            <person name="Glenn T.C."/>
            <person name="Green R.E."/>
            <person name="Ray D.A."/>
        </authorList>
    </citation>
    <scope>NUCLEOTIDE SEQUENCE [LARGE SCALE GENOMIC DNA]</scope>
    <source>
        <strain evidence="6">KSC_2009_1</strain>
    </source>
</reference>